<evidence type="ECO:0000313" key="2">
    <source>
        <dbReference type="EMBL" id="CAK9069337.1"/>
    </source>
</evidence>
<sequence length="387" mass="43092">MADTLLGYIDKNADTYLQDFEISDSDDENVCEGRPSKSLKAMLKAFDEVPMSTAFSGIDAPGTGLCQQLSELNSRVGEGHQRNKIAKPLHLNAIEWFQPSQSELLCHPCKPHCLFGDITMSLTPFLRGLFPQLVLKQKLMEVLKPVISLPESILVLLRQNEEALQAELDWSLSRPGSRSYGQSLKVSDPQAFVKSLTVAEYDFYLKYKQNSPKGMYSLNQNPQKRGMQAKLNQDCLCAMFIRLWKPIMVTDMSTLIKSGTLWFSDYHLRWLTAAEALTCQGFPVHQKWSYNNPCCSFAMRNAGLCRVASPSRSAMIGQAGNSMHTEVSAAILSFALLEVQIDKFARQMFSTCIHIAPSFTAPGPSAPCQEERAVDGPVKQFRSSGQA</sequence>
<name>A0ABP0P1J2_9DINO</name>
<organism evidence="2 3">
    <name type="scientific">Durusdinium trenchii</name>
    <dbReference type="NCBI Taxonomy" id="1381693"/>
    <lineage>
        <taxon>Eukaryota</taxon>
        <taxon>Sar</taxon>
        <taxon>Alveolata</taxon>
        <taxon>Dinophyceae</taxon>
        <taxon>Suessiales</taxon>
        <taxon>Symbiodiniaceae</taxon>
        <taxon>Durusdinium</taxon>
    </lineage>
</organism>
<keyword evidence="3" id="KW-1185">Reference proteome</keyword>
<protein>
    <submittedName>
        <fullName evidence="2">Uncharacterized protein</fullName>
    </submittedName>
</protein>
<evidence type="ECO:0000313" key="3">
    <source>
        <dbReference type="Proteomes" id="UP001642484"/>
    </source>
</evidence>
<gene>
    <name evidence="2" type="ORF">CCMP2556_LOCUS34104</name>
</gene>
<evidence type="ECO:0000256" key="1">
    <source>
        <dbReference type="SAM" id="MobiDB-lite"/>
    </source>
</evidence>
<feature type="region of interest" description="Disordered" evidence="1">
    <location>
        <begin position="364"/>
        <end position="387"/>
    </location>
</feature>
<comment type="caution">
    <text evidence="2">The sequence shown here is derived from an EMBL/GenBank/DDBJ whole genome shotgun (WGS) entry which is preliminary data.</text>
</comment>
<reference evidence="2 3" key="1">
    <citation type="submission" date="2024-02" db="EMBL/GenBank/DDBJ databases">
        <authorList>
            <person name="Chen Y."/>
            <person name="Shah S."/>
            <person name="Dougan E. K."/>
            <person name="Thang M."/>
            <person name="Chan C."/>
        </authorList>
    </citation>
    <scope>NUCLEOTIDE SEQUENCE [LARGE SCALE GENOMIC DNA]</scope>
</reference>
<dbReference type="EMBL" id="CAXAMN010022428">
    <property type="protein sequence ID" value="CAK9069337.1"/>
    <property type="molecule type" value="Genomic_DNA"/>
</dbReference>
<dbReference type="Proteomes" id="UP001642484">
    <property type="component" value="Unassembled WGS sequence"/>
</dbReference>
<proteinExistence type="predicted"/>
<accession>A0ABP0P1J2</accession>